<proteinExistence type="predicted"/>
<dbReference type="EMBL" id="LGKP01000012">
    <property type="protein sequence ID" value="KPL90376.1"/>
    <property type="molecule type" value="Genomic_DNA"/>
</dbReference>
<evidence type="ECO:0000259" key="1">
    <source>
        <dbReference type="Pfam" id="PF12680"/>
    </source>
</evidence>
<organism evidence="2 3">
    <name type="scientific">Herpetosiphon geysericola</name>
    <dbReference type="NCBI Taxonomy" id="70996"/>
    <lineage>
        <taxon>Bacteria</taxon>
        <taxon>Bacillati</taxon>
        <taxon>Chloroflexota</taxon>
        <taxon>Chloroflexia</taxon>
        <taxon>Herpetosiphonales</taxon>
        <taxon>Herpetosiphonaceae</taxon>
        <taxon>Herpetosiphon</taxon>
    </lineage>
</organism>
<evidence type="ECO:0000313" key="2">
    <source>
        <dbReference type="EMBL" id="KPL90376.1"/>
    </source>
</evidence>
<dbReference type="OrthoDB" id="34543at2"/>
<reference evidence="2 3" key="1">
    <citation type="submission" date="2015-07" db="EMBL/GenBank/DDBJ databases">
        <title>Whole genome sequence of Herpetosiphon geysericola DSM 7119.</title>
        <authorList>
            <person name="Hemp J."/>
            <person name="Ward L.M."/>
            <person name="Pace L.A."/>
            <person name="Fischer W.W."/>
        </authorList>
    </citation>
    <scope>NUCLEOTIDE SEQUENCE [LARGE SCALE GENOMIC DNA]</scope>
    <source>
        <strain evidence="2 3">DSM 7119</strain>
    </source>
</reference>
<gene>
    <name evidence="2" type="ORF">SE18_07135</name>
</gene>
<dbReference type="SUPFAM" id="SSF54427">
    <property type="entry name" value="NTF2-like"/>
    <property type="match status" value="1"/>
</dbReference>
<name>A0A0P6XZK1_9CHLR</name>
<dbReference type="RefSeq" id="WP_054533742.1">
    <property type="nucleotide sequence ID" value="NZ_LGKP01000012.1"/>
</dbReference>
<protein>
    <recommendedName>
        <fullName evidence="1">SnoaL-like domain-containing protein</fullName>
    </recommendedName>
</protein>
<keyword evidence="3" id="KW-1185">Reference proteome</keyword>
<dbReference type="AlphaFoldDB" id="A0A0P6XZK1"/>
<dbReference type="InterPro" id="IPR032710">
    <property type="entry name" value="NTF2-like_dom_sf"/>
</dbReference>
<feature type="domain" description="SnoaL-like" evidence="1">
    <location>
        <begin position="14"/>
        <end position="111"/>
    </location>
</feature>
<accession>A0A0P6XZK1</accession>
<sequence>MNNNDFQGWCATLATVWNQGKLAALGQLFSPTIRYQEHPFEPALLGLAAVVGYWRSTLVQHQHVECAITPVLFAEGRGVAEWRTKLYHQQQQQTQDLAGIFIVDFDAQGQAYELREWWLAKAVEEQILCNALD</sequence>
<dbReference type="Pfam" id="PF12680">
    <property type="entry name" value="SnoaL_2"/>
    <property type="match status" value="1"/>
</dbReference>
<dbReference type="InterPro" id="IPR037401">
    <property type="entry name" value="SnoaL-like"/>
</dbReference>
<comment type="caution">
    <text evidence="2">The sequence shown here is derived from an EMBL/GenBank/DDBJ whole genome shotgun (WGS) entry which is preliminary data.</text>
</comment>
<evidence type="ECO:0000313" key="3">
    <source>
        <dbReference type="Proteomes" id="UP000050277"/>
    </source>
</evidence>
<dbReference type="Gene3D" id="3.10.450.50">
    <property type="match status" value="1"/>
</dbReference>
<dbReference type="Proteomes" id="UP000050277">
    <property type="component" value="Unassembled WGS sequence"/>
</dbReference>
<dbReference type="STRING" id="70996.SE18_07135"/>